<dbReference type="AlphaFoldDB" id="A0A2A7MLV5"/>
<dbReference type="RefSeq" id="WP_058296808.1">
    <property type="nucleotide sequence ID" value="NZ_CAKJVF010000060.1"/>
</dbReference>
<feature type="transmembrane region" description="Helical" evidence="1">
    <location>
        <begin position="173"/>
        <end position="193"/>
    </location>
</feature>
<dbReference type="Pfam" id="PF06912">
    <property type="entry name" value="DUF1275"/>
    <property type="match status" value="1"/>
</dbReference>
<dbReference type="STRING" id="137838.GCA_001458595_04197"/>
<comment type="caution">
    <text evidence="2">The sequence shown here is derived from an EMBL/GenBank/DDBJ whole genome shotgun (WGS) entry which is preliminary data.</text>
</comment>
<sequence length="224" mass="25184">MNKKRQMSETFRLGILLAIVGGFLDAYTYISRGEVFANAQTGNIVLLGLNIAEGNFKNSIYYLIPILSFALGVVISEVIKSKYKDSNHIHWRQIIIVIEIIILFIVGFVPSGNMNVIVNVAISFVCSMQVESFRKVHGNAFATTMCTGNLRSGTEQLYKYKKTKDKSMLHRTLQYYGIILFFILGAAIGALVTKLFNEKSVLFCCIILLVAFAIMFKEEIENKI</sequence>
<keyword evidence="1" id="KW-0472">Membrane</keyword>
<evidence type="ECO:0000256" key="1">
    <source>
        <dbReference type="SAM" id="Phobius"/>
    </source>
</evidence>
<dbReference type="Proteomes" id="UP000220840">
    <property type="component" value="Unassembled WGS sequence"/>
</dbReference>
<keyword evidence="1" id="KW-1133">Transmembrane helix</keyword>
<name>A0A2A7MLV5_9CLOT</name>
<reference evidence="2 3" key="1">
    <citation type="submission" date="2017-10" db="EMBL/GenBank/DDBJ databases">
        <title>Effective Description of Clostridium neonatale sp. nov. linked to necrotizing enterocolitis in neonates and a clarification of species assignable to the genus Clostridium (Prazmowski 1880) emend. Lawson and Rainey 2016.</title>
        <authorList>
            <person name="Bernard K."/>
            <person name="Burdz T."/>
            <person name="Wiebe D."/>
            <person name="Balcewich B."/>
            <person name="Alfa M."/>
            <person name="Bernier A.-M."/>
        </authorList>
    </citation>
    <scope>NUCLEOTIDE SEQUENCE [LARGE SCALE GENOMIC DNA]</scope>
    <source>
        <strain evidence="2 3">LCDC99A005</strain>
    </source>
</reference>
<proteinExistence type="predicted"/>
<dbReference type="OrthoDB" id="7057004at2"/>
<protein>
    <submittedName>
        <fullName evidence="2">DUF1275 domain-containing protein</fullName>
    </submittedName>
</protein>
<feature type="transmembrane region" description="Helical" evidence="1">
    <location>
        <begin position="199"/>
        <end position="216"/>
    </location>
</feature>
<dbReference type="EMBL" id="PDCJ01000001">
    <property type="protein sequence ID" value="PEG32666.1"/>
    <property type="molecule type" value="Genomic_DNA"/>
</dbReference>
<dbReference type="GeneID" id="68879184"/>
<keyword evidence="3" id="KW-1185">Reference proteome</keyword>
<organism evidence="2 3">
    <name type="scientific">Clostridium neonatale</name>
    <dbReference type="NCBI Taxonomy" id="137838"/>
    <lineage>
        <taxon>Bacteria</taxon>
        <taxon>Bacillati</taxon>
        <taxon>Bacillota</taxon>
        <taxon>Clostridia</taxon>
        <taxon>Eubacteriales</taxon>
        <taxon>Clostridiaceae</taxon>
        <taxon>Clostridium</taxon>
    </lineage>
</organism>
<evidence type="ECO:0000313" key="3">
    <source>
        <dbReference type="Proteomes" id="UP000220840"/>
    </source>
</evidence>
<dbReference type="PANTHER" id="PTHR37314">
    <property type="entry name" value="SLR0142 PROTEIN"/>
    <property type="match status" value="1"/>
</dbReference>
<feature type="transmembrane region" description="Helical" evidence="1">
    <location>
        <begin position="12"/>
        <end position="30"/>
    </location>
</feature>
<dbReference type="InterPro" id="IPR010699">
    <property type="entry name" value="DUF1275"/>
</dbReference>
<keyword evidence="1" id="KW-0812">Transmembrane</keyword>
<dbReference type="PANTHER" id="PTHR37314:SF4">
    <property type="entry name" value="UPF0700 TRANSMEMBRANE PROTEIN YOAK"/>
    <property type="match status" value="1"/>
</dbReference>
<accession>A0A2A7MLV5</accession>
<feature type="transmembrane region" description="Helical" evidence="1">
    <location>
        <begin position="60"/>
        <end position="79"/>
    </location>
</feature>
<gene>
    <name evidence="2" type="ORF">CQ394_13520</name>
</gene>
<evidence type="ECO:0000313" key="2">
    <source>
        <dbReference type="EMBL" id="PEG32666.1"/>
    </source>
</evidence>